<evidence type="ECO:0000256" key="1">
    <source>
        <dbReference type="SAM" id="Phobius"/>
    </source>
</evidence>
<keyword evidence="3" id="KW-1185">Reference proteome</keyword>
<proteinExistence type="predicted"/>
<feature type="transmembrane region" description="Helical" evidence="1">
    <location>
        <begin position="21"/>
        <end position="40"/>
    </location>
</feature>
<gene>
    <name evidence="2" type="ORF">GRB96_04945</name>
</gene>
<evidence type="ECO:0000313" key="3">
    <source>
        <dbReference type="Proteomes" id="UP000487929"/>
    </source>
</evidence>
<dbReference type="AlphaFoldDB" id="A0A7X4W5B9"/>
<dbReference type="EMBL" id="WUTT01000001">
    <property type="protein sequence ID" value="NAW33766.1"/>
    <property type="molecule type" value="Genomic_DNA"/>
</dbReference>
<evidence type="ECO:0000313" key="2">
    <source>
        <dbReference type="EMBL" id="NAW33766.1"/>
    </source>
</evidence>
<feature type="transmembrane region" description="Helical" evidence="1">
    <location>
        <begin position="104"/>
        <end position="127"/>
    </location>
</feature>
<keyword evidence="1" id="KW-0812">Transmembrane</keyword>
<keyword evidence="1" id="KW-0472">Membrane</keyword>
<dbReference type="Proteomes" id="UP000487929">
    <property type="component" value="Unassembled WGS sequence"/>
</dbReference>
<feature type="transmembrane region" description="Helical" evidence="1">
    <location>
        <begin position="60"/>
        <end position="79"/>
    </location>
</feature>
<reference evidence="2 3" key="1">
    <citation type="submission" date="2019-12" db="EMBL/GenBank/DDBJ databases">
        <title>Draft genome sequencing of Halomonas alimentaria DSM 15356.</title>
        <authorList>
            <person name="Pandiyan K."/>
            <person name="Kushwaha P."/>
            <person name="Gowdham M."/>
            <person name="Chakdar H."/>
            <person name="Singh A."/>
            <person name="Kumar M."/>
            <person name="Saxena A.K."/>
        </authorList>
    </citation>
    <scope>NUCLEOTIDE SEQUENCE [LARGE SCALE GENOMIC DNA]</scope>
    <source>
        <strain evidence="2 3">DSM 15356</strain>
    </source>
</reference>
<keyword evidence="1" id="KW-1133">Transmembrane helix</keyword>
<name>A0A7X4W5B9_9GAMM</name>
<comment type="caution">
    <text evidence="2">The sequence shown here is derived from an EMBL/GenBank/DDBJ whole genome shotgun (WGS) entry which is preliminary data.</text>
</comment>
<protein>
    <submittedName>
        <fullName evidence="2">Uncharacterized protein</fullName>
    </submittedName>
</protein>
<organism evidence="2 3">
    <name type="scientific">Halomonas alimentaria</name>
    <dbReference type="NCBI Taxonomy" id="147248"/>
    <lineage>
        <taxon>Bacteria</taxon>
        <taxon>Pseudomonadati</taxon>
        <taxon>Pseudomonadota</taxon>
        <taxon>Gammaproteobacteria</taxon>
        <taxon>Oceanospirillales</taxon>
        <taxon>Halomonadaceae</taxon>
        <taxon>Halomonas</taxon>
    </lineage>
</organism>
<accession>A0A7X4W5B9</accession>
<feature type="transmembrane region" description="Helical" evidence="1">
    <location>
        <begin position="133"/>
        <end position="153"/>
    </location>
</feature>
<sequence length="167" mass="18271">MDLNELAVEYYHSSLDLAQKALLAGLSVAGVAYLVAITGVSRESYAVPQVGVEVESLSYFSISLIILFMACGFICNYGIRKAIDNWNLISNEDLAARLLEVPSLFMLGVVVDALLYGFLFMVGASLFEPIFGVSNWMSLIFGSVVVLPYFLAFSLSSDLRRFRGSAQ</sequence>
<dbReference type="RefSeq" id="WP_161431023.1">
    <property type="nucleotide sequence ID" value="NZ_WUTT01000001.1"/>
</dbReference>
<dbReference type="OrthoDB" id="9980855at2"/>